<name>A0A6H5GD31_9HEMI</name>
<accession>A0A6H5GD31</accession>
<sequence length="139" mass="15936">MLARRIRAATVIKFKSNQNIEGRVSTREKKFPSLKVGLGGQCHSIGRLGMTHNNVPNELRNERQRLEEGMSDDEDFELIEILDNEIGEDAQEEGADTDEEPDEPIEEDDSYEPPKDDSIRSFAHHRGQQSRPFCSHRPY</sequence>
<keyword evidence="3" id="KW-1185">Reference proteome</keyword>
<feature type="region of interest" description="Disordered" evidence="1">
    <location>
        <begin position="47"/>
        <end position="139"/>
    </location>
</feature>
<proteinExistence type="predicted"/>
<feature type="compositionally biased region" description="Basic and acidic residues" evidence="1">
    <location>
        <begin position="59"/>
        <end position="68"/>
    </location>
</feature>
<dbReference type="EMBL" id="CADCXU010008931">
    <property type="protein sequence ID" value="CAA9999525.1"/>
    <property type="molecule type" value="Genomic_DNA"/>
</dbReference>
<dbReference type="Proteomes" id="UP000479000">
    <property type="component" value="Unassembled WGS sequence"/>
</dbReference>
<evidence type="ECO:0000313" key="2">
    <source>
        <dbReference type="EMBL" id="CAA9999525.1"/>
    </source>
</evidence>
<organism evidence="2 3">
    <name type="scientific">Nesidiocoris tenuis</name>
    <dbReference type="NCBI Taxonomy" id="355587"/>
    <lineage>
        <taxon>Eukaryota</taxon>
        <taxon>Metazoa</taxon>
        <taxon>Ecdysozoa</taxon>
        <taxon>Arthropoda</taxon>
        <taxon>Hexapoda</taxon>
        <taxon>Insecta</taxon>
        <taxon>Pterygota</taxon>
        <taxon>Neoptera</taxon>
        <taxon>Paraneoptera</taxon>
        <taxon>Hemiptera</taxon>
        <taxon>Heteroptera</taxon>
        <taxon>Panheteroptera</taxon>
        <taxon>Cimicomorpha</taxon>
        <taxon>Miridae</taxon>
        <taxon>Dicyphina</taxon>
        <taxon>Nesidiocoris</taxon>
    </lineage>
</organism>
<gene>
    <name evidence="2" type="ORF">NTEN_LOCUS5808</name>
</gene>
<evidence type="ECO:0000256" key="1">
    <source>
        <dbReference type="SAM" id="MobiDB-lite"/>
    </source>
</evidence>
<reference evidence="2 3" key="1">
    <citation type="submission" date="2020-02" db="EMBL/GenBank/DDBJ databases">
        <authorList>
            <person name="Ferguson B K."/>
        </authorList>
    </citation>
    <scope>NUCLEOTIDE SEQUENCE [LARGE SCALE GENOMIC DNA]</scope>
</reference>
<protein>
    <submittedName>
        <fullName evidence="2">Uncharacterized protein</fullName>
    </submittedName>
</protein>
<feature type="compositionally biased region" description="Acidic residues" evidence="1">
    <location>
        <begin position="69"/>
        <end position="111"/>
    </location>
</feature>
<dbReference type="AlphaFoldDB" id="A0A6H5GD31"/>
<evidence type="ECO:0000313" key="3">
    <source>
        <dbReference type="Proteomes" id="UP000479000"/>
    </source>
</evidence>